<evidence type="ECO:0000256" key="7">
    <source>
        <dbReference type="ARBA" id="ARBA00022490"/>
    </source>
</evidence>
<dbReference type="SUPFAM" id="SSF53244">
    <property type="entry name" value="MurD-like peptide ligases, peptide-binding domain"/>
    <property type="match status" value="1"/>
</dbReference>
<keyword evidence="17 18" id="KW-0131">Cell cycle</keyword>
<dbReference type="GO" id="GO:0071555">
    <property type="term" value="P:cell wall organization"/>
    <property type="evidence" value="ECO:0007669"/>
    <property type="project" value="UniProtKB-KW"/>
</dbReference>
<keyword evidence="10 17" id="KW-0067">ATP-binding</keyword>
<feature type="binding site" evidence="17">
    <location>
        <begin position="117"/>
        <end position="123"/>
    </location>
    <ligand>
        <name>ATP</name>
        <dbReference type="ChEBI" id="CHEBI:30616"/>
    </ligand>
</feature>
<evidence type="ECO:0000259" key="19">
    <source>
        <dbReference type="Pfam" id="PF02875"/>
    </source>
</evidence>
<evidence type="ECO:0000256" key="5">
    <source>
        <dbReference type="ARBA" id="ARBA00012212"/>
    </source>
</evidence>
<keyword evidence="7 17" id="KW-0963">Cytoplasm</keyword>
<dbReference type="Gene3D" id="3.90.190.20">
    <property type="entry name" value="Mur ligase, C-terminal domain"/>
    <property type="match status" value="1"/>
</dbReference>
<reference evidence="21 22" key="1">
    <citation type="submission" date="2020-08" db="EMBL/GenBank/DDBJ databases">
        <authorList>
            <person name="Liu C."/>
            <person name="Sun Q."/>
        </authorList>
    </citation>
    <scope>NUCLEOTIDE SEQUENCE [LARGE SCALE GENOMIC DNA]</scope>
    <source>
        <strain evidence="21 22">NSJ-38</strain>
    </source>
</reference>
<dbReference type="HAMAP" id="MF_00639">
    <property type="entry name" value="MurD"/>
    <property type="match status" value="1"/>
</dbReference>
<keyword evidence="13 17" id="KW-0961">Cell wall biogenesis/degradation</keyword>
<evidence type="ECO:0000256" key="18">
    <source>
        <dbReference type="RuleBase" id="RU003664"/>
    </source>
</evidence>
<dbReference type="PANTHER" id="PTHR43692">
    <property type="entry name" value="UDP-N-ACETYLMURAMOYLALANINE--D-GLUTAMATE LIGASE"/>
    <property type="match status" value="1"/>
</dbReference>
<evidence type="ECO:0000256" key="16">
    <source>
        <dbReference type="ARBA" id="ARBA00047632"/>
    </source>
</evidence>
<dbReference type="GO" id="GO:0005524">
    <property type="term" value="F:ATP binding"/>
    <property type="evidence" value="ECO:0007669"/>
    <property type="project" value="UniProtKB-UniRule"/>
</dbReference>
<dbReference type="AlphaFoldDB" id="A0A7G9G446"/>
<dbReference type="InterPro" id="IPR036615">
    <property type="entry name" value="Mur_ligase_C_dom_sf"/>
</dbReference>
<evidence type="ECO:0000256" key="6">
    <source>
        <dbReference type="ARBA" id="ARBA00015655"/>
    </source>
</evidence>
<dbReference type="RefSeq" id="WP_249302708.1">
    <property type="nucleotide sequence ID" value="NZ_CP060634.1"/>
</dbReference>
<dbReference type="Proteomes" id="UP000515823">
    <property type="component" value="Chromosome"/>
</dbReference>
<comment type="catalytic activity">
    <reaction evidence="16 17 18">
        <text>UDP-N-acetyl-alpha-D-muramoyl-L-alanine + D-glutamate + ATP = UDP-N-acetyl-alpha-D-muramoyl-L-alanyl-D-glutamate + ADP + phosphate + H(+)</text>
        <dbReference type="Rhea" id="RHEA:16429"/>
        <dbReference type="ChEBI" id="CHEBI:15378"/>
        <dbReference type="ChEBI" id="CHEBI:29986"/>
        <dbReference type="ChEBI" id="CHEBI:30616"/>
        <dbReference type="ChEBI" id="CHEBI:43474"/>
        <dbReference type="ChEBI" id="CHEBI:83898"/>
        <dbReference type="ChEBI" id="CHEBI:83900"/>
        <dbReference type="ChEBI" id="CHEBI:456216"/>
        <dbReference type="EC" id="6.3.2.9"/>
    </reaction>
</comment>
<accession>A0A7G9G446</accession>
<dbReference type="Pfam" id="PF21799">
    <property type="entry name" value="MurD-like_N"/>
    <property type="match status" value="1"/>
</dbReference>
<dbReference type="InterPro" id="IPR005762">
    <property type="entry name" value="MurD"/>
</dbReference>
<comment type="function">
    <text evidence="1 17 18">Cell wall formation. Catalyzes the addition of glutamate to the nucleotide precursor UDP-N-acetylmuramoyl-L-alanine (UMA).</text>
</comment>
<dbReference type="GO" id="GO:0008360">
    <property type="term" value="P:regulation of cell shape"/>
    <property type="evidence" value="ECO:0007669"/>
    <property type="project" value="UniProtKB-KW"/>
</dbReference>
<organism evidence="21 22">
    <name type="scientific">Qiania dongpingensis</name>
    <dbReference type="NCBI Taxonomy" id="2763669"/>
    <lineage>
        <taxon>Bacteria</taxon>
        <taxon>Bacillati</taxon>
        <taxon>Bacillota</taxon>
        <taxon>Clostridia</taxon>
        <taxon>Lachnospirales</taxon>
        <taxon>Lachnospiraceae</taxon>
        <taxon>Qiania</taxon>
    </lineage>
</organism>
<dbReference type="GO" id="GO:0008764">
    <property type="term" value="F:UDP-N-acetylmuramoylalanine-D-glutamate ligase activity"/>
    <property type="evidence" value="ECO:0007669"/>
    <property type="project" value="UniProtKB-UniRule"/>
</dbReference>
<evidence type="ECO:0000256" key="3">
    <source>
        <dbReference type="ARBA" id="ARBA00004752"/>
    </source>
</evidence>
<dbReference type="KEGG" id="qdo:H9Q78_14310"/>
<evidence type="ECO:0000313" key="22">
    <source>
        <dbReference type="Proteomes" id="UP000515823"/>
    </source>
</evidence>
<keyword evidence="12 17" id="KW-0573">Peptidoglycan synthesis</keyword>
<evidence type="ECO:0000256" key="2">
    <source>
        <dbReference type="ARBA" id="ARBA00004496"/>
    </source>
</evidence>
<name>A0A7G9G446_9FIRM</name>
<gene>
    <name evidence="17 21" type="primary">murD</name>
    <name evidence="21" type="ORF">H9Q78_14310</name>
</gene>
<dbReference type="GO" id="GO:0051301">
    <property type="term" value="P:cell division"/>
    <property type="evidence" value="ECO:0007669"/>
    <property type="project" value="UniProtKB-KW"/>
</dbReference>
<dbReference type="Gene3D" id="3.40.1190.10">
    <property type="entry name" value="Mur-like, catalytic domain"/>
    <property type="match status" value="1"/>
</dbReference>
<keyword evidence="17 18" id="KW-0132">Cell division</keyword>
<keyword evidence="9 17" id="KW-0547">Nucleotide-binding</keyword>
<evidence type="ECO:0000256" key="17">
    <source>
        <dbReference type="HAMAP-Rule" id="MF_00639"/>
    </source>
</evidence>
<evidence type="ECO:0000256" key="15">
    <source>
        <dbReference type="ARBA" id="ARBA00032324"/>
    </source>
</evidence>
<dbReference type="PANTHER" id="PTHR43692:SF1">
    <property type="entry name" value="UDP-N-ACETYLMURAMOYLALANINE--D-GLUTAMATE LIGASE"/>
    <property type="match status" value="1"/>
</dbReference>
<dbReference type="Gene3D" id="3.40.50.720">
    <property type="entry name" value="NAD(P)-binding Rossmann-like Domain"/>
    <property type="match status" value="1"/>
</dbReference>
<dbReference type="UniPathway" id="UPA00219"/>
<feature type="domain" description="Mur ligase central" evidence="20">
    <location>
        <begin position="115"/>
        <end position="294"/>
    </location>
</feature>
<dbReference type="SUPFAM" id="SSF51984">
    <property type="entry name" value="MurCD N-terminal domain"/>
    <property type="match status" value="1"/>
</dbReference>
<evidence type="ECO:0000256" key="10">
    <source>
        <dbReference type="ARBA" id="ARBA00022840"/>
    </source>
</evidence>
<keyword evidence="11 17" id="KW-0133">Cell shape</keyword>
<feature type="domain" description="Mur ligase C-terminal" evidence="19">
    <location>
        <begin position="316"/>
        <end position="430"/>
    </location>
</feature>
<sequence>MEDKTGYKKMLVAGGGISGIGAAKMLLRTGKPILLYDGNESLSKDKLAAEFPNGEIEIVLGEFPDEMAERAEVCVISPGIPIKAPFVKKLRDAGVPIWSEIEAAYQNAKGRLAAITGTNGKTTTTALVGEIFSRYYASSFVVGNIGTAYTEKALETTEDSVTVAEVSSFQLETIMDFRPDVSAILNITPDHLDRHGSMEEYIRVKELVAKNQGPSDTCVLNYEDEILREFGRNINAKTIYFSSRKRVPGGVYLEGNEMISELDGGKRELVVRTEELQILGVHNYENAMAATAVAFAMGVPMEVIQTALKAFQAVEHRIEFVVEKDGVAYYNDSKGTNPDAAIRGIRAMARPTVLIAGGYDKGSVYGEWIRAFDGKVKKMVLLGQTAEKIAKEAKACGFTDFCFADSMEEAVRIAKETAVPGDAVLLSPACASWGMFKNYEERGRVFKELVRQ</sequence>
<comment type="pathway">
    <text evidence="3 17 18">Cell wall biogenesis; peptidoglycan biosynthesis.</text>
</comment>
<comment type="subcellular location">
    <subcellularLocation>
        <location evidence="2 17 18">Cytoplasm</location>
    </subcellularLocation>
</comment>
<dbReference type="GO" id="GO:0009252">
    <property type="term" value="P:peptidoglycan biosynthetic process"/>
    <property type="evidence" value="ECO:0007669"/>
    <property type="project" value="UniProtKB-UniRule"/>
</dbReference>
<dbReference type="InterPro" id="IPR036565">
    <property type="entry name" value="Mur-like_cat_sf"/>
</dbReference>
<dbReference type="Pfam" id="PF08245">
    <property type="entry name" value="Mur_ligase_M"/>
    <property type="match status" value="1"/>
</dbReference>
<keyword evidence="8 17" id="KW-0436">Ligase</keyword>
<evidence type="ECO:0000313" key="21">
    <source>
        <dbReference type="EMBL" id="QNM05578.1"/>
    </source>
</evidence>
<proteinExistence type="inferred from homology"/>
<evidence type="ECO:0000256" key="11">
    <source>
        <dbReference type="ARBA" id="ARBA00022960"/>
    </source>
</evidence>
<evidence type="ECO:0000256" key="9">
    <source>
        <dbReference type="ARBA" id="ARBA00022741"/>
    </source>
</evidence>
<dbReference type="Pfam" id="PF02875">
    <property type="entry name" value="Mur_ligase_C"/>
    <property type="match status" value="1"/>
</dbReference>
<evidence type="ECO:0000256" key="1">
    <source>
        <dbReference type="ARBA" id="ARBA00002734"/>
    </source>
</evidence>
<evidence type="ECO:0000256" key="12">
    <source>
        <dbReference type="ARBA" id="ARBA00022984"/>
    </source>
</evidence>
<evidence type="ECO:0000256" key="13">
    <source>
        <dbReference type="ARBA" id="ARBA00023316"/>
    </source>
</evidence>
<keyword evidence="22" id="KW-1185">Reference proteome</keyword>
<comment type="similarity">
    <text evidence="4 17">Belongs to the MurCDEF family.</text>
</comment>
<evidence type="ECO:0000259" key="20">
    <source>
        <dbReference type="Pfam" id="PF08245"/>
    </source>
</evidence>
<dbReference type="SUPFAM" id="SSF53623">
    <property type="entry name" value="MurD-like peptide ligases, catalytic domain"/>
    <property type="match status" value="1"/>
</dbReference>
<dbReference type="InterPro" id="IPR004101">
    <property type="entry name" value="Mur_ligase_C"/>
</dbReference>
<protein>
    <recommendedName>
        <fullName evidence="6 17">UDP-N-acetylmuramoylalanine--D-glutamate ligase</fullName>
        <ecNumber evidence="5 17">6.3.2.9</ecNumber>
    </recommendedName>
    <alternativeName>
        <fullName evidence="15 17">D-glutamic acid-adding enzyme</fullName>
    </alternativeName>
    <alternativeName>
        <fullName evidence="14 17">UDP-N-acetylmuramoyl-L-alanyl-D-glutamate synthetase</fullName>
    </alternativeName>
</protein>
<dbReference type="GO" id="GO:0005737">
    <property type="term" value="C:cytoplasm"/>
    <property type="evidence" value="ECO:0007669"/>
    <property type="project" value="UniProtKB-SubCell"/>
</dbReference>
<dbReference type="InterPro" id="IPR013221">
    <property type="entry name" value="Mur_ligase_cen"/>
</dbReference>
<dbReference type="EMBL" id="CP060634">
    <property type="protein sequence ID" value="QNM05578.1"/>
    <property type="molecule type" value="Genomic_DNA"/>
</dbReference>
<evidence type="ECO:0000256" key="4">
    <source>
        <dbReference type="ARBA" id="ARBA00010416"/>
    </source>
</evidence>
<dbReference type="NCBIfam" id="TIGR01087">
    <property type="entry name" value="murD"/>
    <property type="match status" value="1"/>
</dbReference>
<dbReference type="EC" id="6.3.2.9" evidence="5 17"/>
<evidence type="ECO:0000256" key="14">
    <source>
        <dbReference type="ARBA" id="ARBA00030398"/>
    </source>
</evidence>
<evidence type="ECO:0000256" key="8">
    <source>
        <dbReference type="ARBA" id="ARBA00022598"/>
    </source>
</evidence>